<reference evidence="4" key="1">
    <citation type="submission" date="2014-09" db="EMBL/GenBank/DDBJ databases">
        <authorList>
            <person name="Probst J Alexander"/>
        </authorList>
    </citation>
    <scope>NUCLEOTIDE SEQUENCE</scope>
</reference>
<dbReference type="Gene3D" id="1.10.10.10">
    <property type="entry name" value="Winged helix-like DNA-binding domain superfamily/Winged helix DNA-binding domain"/>
    <property type="match status" value="1"/>
</dbReference>
<dbReference type="SUPFAM" id="SSF46785">
    <property type="entry name" value="Winged helix' DNA-binding domain"/>
    <property type="match status" value="1"/>
</dbReference>
<feature type="domain" description="ATP-cone" evidence="3">
    <location>
        <begin position="93"/>
        <end position="176"/>
    </location>
</feature>
<organism evidence="4">
    <name type="scientific">groundwater metagenome</name>
    <dbReference type="NCBI Taxonomy" id="717931"/>
    <lineage>
        <taxon>unclassified sequences</taxon>
        <taxon>metagenomes</taxon>
        <taxon>ecological metagenomes</taxon>
    </lineage>
</organism>
<protein>
    <recommendedName>
        <fullName evidence="3">ATP-cone domain-containing protein</fullName>
    </recommendedName>
</protein>
<dbReference type="EMBL" id="CCXY01000045">
    <property type="protein sequence ID" value="CEG11327.1"/>
    <property type="molecule type" value="Genomic_DNA"/>
</dbReference>
<keyword evidence="2" id="KW-0067">ATP-binding</keyword>
<keyword evidence="1" id="KW-0547">Nucleotide-binding</keyword>
<evidence type="ECO:0000256" key="2">
    <source>
        <dbReference type="ARBA" id="ARBA00022840"/>
    </source>
</evidence>
<dbReference type="Pfam" id="PF01638">
    <property type="entry name" value="HxlR"/>
    <property type="match status" value="1"/>
</dbReference>
<dbReference type="InterPro" id="IPR002577">
    <property type="entry name" value="HTH_HxlR"/>
</dbReference>
<gene>
    <name evidence="4" type="ORF">MSIBF_A1390003</name>
</gene>
<dbReference type="InterPro" id="IPR036390">
    <property type="entry name" value="WH_DNA-bd_sf"/>
</dbReference>
<dbReference type="GO" id="GO:0005524">
    <property type="term" value="F:ATP binding"/>
    <property type="evidence" value="ECO:0007669"/>
    <property type="project" value="UniProtKB-KW"/>
</dbReference>
<dbReference type="PROSITE" id="PS51161">
    <property type="entry name" value="ATP_CONE"/>
    <property type="match status" value="1"/>
</dbReference>
<dbReference type="InterPro" id="IPR005144">
    <property type="entry name" value="ATP-cone_dom"/>
</dbReference>
<sequence length="238" mass="27302">MDIFQRQVKDGEKSYSEIQKNFPKTSKSTLYKYLSELDKGEIIKKRVERTDGRRPAAFYALNFLSINLSPSGIADVVEGKNDEKIEIFEEVNVNVQGKGITLKFSQSRLLNDLLSAGIKIEDAVKVLEELKPNLYEGITTTEIKNIVCKILENRAKKLAEAYERYSQDKLKVNCGDDVEIWTEAQISGMLKDIRQKREFGGEELRFLAHKIVRDIKKITLLPTKSLVEEYIKFIAESF</sequence>
<evidence type="ECO:0000313" key="4">
    <source>
        <dbReference type="EMBL" id="CEG11327.1"/>
    </source>
</evidence>
<dbReference type="InterPro" id="IPR036388">
    <property type="entry name" value="WH-like_DNA-bd_sf"/>
</dbReference>
<evidence type="ECO:0000256" key="1">
    <source>
        <dbReference type="ARBA" id="ARBA00022741"/>
    </source>
</evidence>
<evidence type="ECO:0000259" key="3">
    <source>
        <dbReference type="PROSITE" id="PS51161"/>
    </source>
</evidence>
<dbReference type="AlphaFoldDB" id="A0A098E651"/>
<proteinExistence type="predicted"/>
<accession>A0A098E651</accession>
<name>A0A098E651_9ZZZZ</name>